<dbReference type="EC" id="3.5.1.4" evidence="3"/>
<evidence type="ECO:0000256" key="1">
    <source>
        <dbReference type="ARBA" id="ARBA00001311"/>
    </source>
</evidence>
<evidence type="ECO:0000313" key="5">
    <source>
        <dbReference type="EMBL" id="KAG7666196.1"/>
    </source>
</evidence>
<evidence type="ECO:0000313" key="6">
    <source>
        <dbReference type="Proteomes" id="UP000694255"/>
    </source>
</evidence>
<feature type="domain" description="Amidase" evidence="4">
    <location>
        <begin position="105"/>
        <end position="558"/>
    </location>
</feature>
<gene>
    <name evidence="5" type="ORF">J8A68_000269</name>
</gene>
<dbReference type="AlphaFoldDB" id="A0A8J5US97"/>
<dbReference type="InterPro" id="IPR023631">
    <property type="entry name" value="Amidase_dom"/>
</dbReference>
<keyword evidence="6" id="KW-1185">Reference proteome</keyword>
<dbReference type="GeneID" id="73467070"/>
<dbReference type="OrthoDB" id="6428749at2759"/>
<dbReference type="Pfam" id="PF01425">
    <property type="entry name" value="Amidase"/>
    <property type="match status" value="1"/>
</dbReference>
<protein>
    <recommendedName>
        <fullName evidence="3">amidase</fullName>
        <ecNumber evidence="3">3.5.1.4</ecNumber>
    </recommendedName>
</protein>
<organism evidence="5 6">
    <name type="scientific">[Candida] subhashii</name>
    <dbReference type="NCBI Taxonomy" id="561895"/>
    <lineage>
        <taxon>Eukaryota</taxon>
        <taxon>Fungi</taxon>
        <taxon>Dikarya</taxon>
        <taxon>Ascomycota</taxon>
        <taxon>Saccharomycotina</taxon>
        <taxon>Pichiomycetes</taxon>
        <taxon>Debaryomycetaceae</taxon>
        <taxon>Spathaspora</taxon>
    </lineage>
</organism>
<comment type="catalytic activity">
    <reaction evidence="1">
        <text>a monocarboxylic acid amide + H2O = a monocarboxylate + NH4(+)</text>
        <dbReference type="Rhea" id="RHEA:12020"/>
        <dbReference type="ChEBI" id="CHEBI:15377"/>
        <dbReference type="ChEBI" id="CHEBI:28938"/>
        <dbReference type="ChEBI" id="CHEBI:35757"/>
        <dbReference type="ChEBI" id="CHEBI:83628"/>
        <dbReference type="EC" id="3.5.1.4"/>
    </reaction>
</comment>
<dbReference type="InterPro" id="IPR020556">
    <property type="entry name" value="Amidase_CS"/>
</dbReference>
<dbReference type="PANTHER" id="PTHR46072:SF4">
    <property type="entry name" value="AMIDASE C550.07-RELATED"/>
    <property type="match status" value="1"/>
</dbReference>
<dbReference type="EMBL" id="JAGSYN010000033">
    <property type="protein sequence ID" value="KAG7666196.1"/>
    <property type="molecule type" value="Genomic_DNA"/>
</dbReference>
<dbReference type="GO" id="GO:0004040">
    <property type="term" value="F:amidase activity"/>
    <property type="evidence" value="ECO:0007669"/>
    <property type="project" value="UniProtKB-EC"/>
</dbReference>
<dbReference type="PIRSF" id="PIRSF001221">
    <property type="entry name" value="Amidase_fungi"/>
    <property type="match status" value="1"/>
</dbReference>
<evidence type="ECO:0000256" key="3">
    <source>
        <dbReference type="ARBA" id="ARBA00012922"/>
    </source>
</evidence>
<dbReference type="PROSITE" id="PS00571">
    <property type="entry name" value="AMIDASES"/>
    <property type="match status" value="1"/>
</dbReference>
<reference evidence="5 6" key="1">
    <citation type="journal article" date="2021" name="DNA Res.">
        <title>Genome analysis of Candida subhashii reveals its hybrid nature and dual mitochondrial genome conformations.</title>
        <authorList>
            <person name="Mixao V."/>
            <person name="Hegedusova E."/>
            <person name="Saus E."/>
            <person name="Pryszcz L.P."/>
            <person name="Cillingova A."/>
            <person name="Nosek J."/>
            <person name="Gabaldon T."/>
        </authorList>
    </citation>
    <scope>NUCLEOTIDE SEQUENCE [LARGE SCALE GENOMIC DNA]</scope>
    <source>
        <strain evidence="5 6">CBS 10753</strain>
    </source>
</reference>
<proteinExistence type="inferred from homology"/>
<dbReference type="Proteomes" id="UP000694255">
    <property type="component" value="Unassembled WGS sequence"/>
</dbReference>
<evidence type="ECO:0000259" key="4">
    <source>
        <dbReference type="Pfam" id="PF01425"/>
    </source>
</evidence>
<evidence type="ECO:0000256" key="2">
    <source>
        <dbReference type="ARBA" id="ARBA00009199"/>
    </source>
</evidence>
<accession>A0A8J5US97</accession>
<sequence length="577" mass="64508">MTKQSAYQTLLTNDPIDNYEDPERYQKEWLPKVEAYRKAREASIPKDLKVELPKDRSELIQEQFNPLAYLYDAKLLTPEEFAITDSSGVELVNKMSKGELTAVQVFNAFAKRAVICNQFTNCAMEFFLEEGLKQAEARDQYFKENGKIVGPLHGLPISLKEHIAYKGRITNAGYVSLLDNVSEEHAVTPKILEKLGAVFYVRTNQPQTLMHLDGNNNLIGNTQNPHNLLLSSGGSSSGEGAITGFGGSVIGVGSDIGGSIRAPAAYSGSIGLRPTTRRISGFGSISSQKGQESVPGVAGPLARTVEDIELWMKSYINEGKPWNYDHWSLPLQWRDVTQPKPTEITIAVIRDDGLVRVTPPIRRGLEETVNKLKAAGVKIIEWTPPRTQLAYETVHKMYSADGNAAQRKLLAASGEPITKLTRWSLNYGQGARDIPASENRNLNVIRDDLRHEYSQFLTENNVDAILSPVYSNVAPHSEEVYGWSYTSLFNLLDFPTLAFQTGLYQDPKVDKWTEEDLKYKYRNDIEKLENENYHPDEFVGAPIGLQLSGRRYFDEEVCAIGKTIIQTLGVDLLKQSK</sequence>
<dbReference type="PANTHER" id="PTHR46072">
    <property type="entry name" value="AMIDASE-RELATED-RELATED"/>
    <property type="match status" value="1"/>
</dbReference>
<comment type="similarity">
    <text evidence="2">Belongs to the amidase family.</text>
</comment>
<dbReference type="RefSeq" id="XP_049266428.1">
    <property type="nucleotide sequence ID" value="XM_049406495.1"/>
</dbReference>
<name>A0A8J5US97_9ASCO</name>
<comment type="caution">
    <text evidence="5">The sequence shown here is derived from an EMBL/GenBank/DDBJ whole genome shotgun (WGS) entry which is preliminary data.</text>
</comment>